<proteinExistence type="predicted"/>
<evidence type="ECO:0000313" key="3">
    <source>
        <dbReference type="Proteomes" id="UP000070498"/>
    </source>
</evidence>
<evidence type="ECO:0000313" key="2">
    <source>
        <dbReference type="EMBL" id="KXG84273.1"/>
    </source>
</evidence>
<evidence type="ECO:0000259" key="1">
    <source>
        <dbReference type="Pfam" id="PF08878"/>
    </source>
</evidence>
<dbReference type="EMBL" id="LNUW01000038">
    <property type="protein sequence ID" value="KXG84273.1"/>
    <property type="molecule type" value="Genomic_DNA"/>
</dbReference>
<dbReference type="Proteomes" id="UP000070498">
    <property type="component" value="Unassembled WGS sequence"/>
</dbReference>
<keyword evidence="3" id="KW-1185">Reference proteome</keyword>
<dbReference type="Pfam" id="PF08878">
    <property type="entry name" value="HamA"/>
    <property type="match status" value="1"/>
</dbReference>
<sequence length="319" mass="35772">MRFSLSEINADDLVNILAGDPEELGVHLQLVERDVVIDGHNVKIHCHCLTVDGNGRVRPKRLAEFMRNAVADYAIPRSKLQQARERDFKYRSSSAVAEIHRQACTVFTDLEKTGEGGELLLFLLAERFLKIPQILCKMDLKTDTRMHYHGADGVYAGVTAEGLLKLYWGESKVYGDATTAIRDCLASLAPFLAEEDHEGAERERDLVLLSDKADLSDKSLTEAFKLYFNRQSPLSNRVQYCGLALIGFDADIYPADGSKIVSEELVVAAKKELIRWSTNVGNRLKLEKLDQFEIEFFCVPIPSADEFRANFLEALGGTR</sequence>
<dbReference type="AlphaFoldDB" id="A0A135NYL2"/>
<protein>
    <recommendedName>
        <fullName evidence="1">Anti-bacteriophage protein A/HamA C-terminal domain-containing protein</fullName>
    </recommendedName>
</protein>
<name>A0A135NYL2_9HYPH</name>
<accession>A0A135NYL2</accession>
<reference evidence="2 3" key="1">
    <citation type="submission" date="2015-11" db="EMBL/GenBank/DDBJ databases">
        <title>Draft genome sequence of Agrobacterium sp. R89-1.</title>
        <authorList>
            <person name="Zahradnik J."/>
            <person name="Kyslikova E."/>
            <person name="Palyzova A."/>
            <person name="Kyslik P."/>
        </authorList>
    </citation>
    <scope>NUCLEOTIDE SEQUENCE [LARGE SCALE GENOMIC DNA]</scope>
    <source>
        <strain evidence="2 3">R89-1</strain>
    </source>
</reference>
<dbReference type="InterPro" id="IPR014976">
    <property type="entry name" value="AbpA_HamA_C"/>
</dbReference>
<dbReference type="STRING" id="2052828.ATO67_14710"/>
<feature type="domain" description="Anti-bacteriophage protein A/HamA C-terminal" evidence="1">
    <location>
        <begin position="32"/>
        <end position="315"/>
    </location>
</feature>
<dbReference type="RefSeq" id="WP_067650747.1">
    <property type="nucleotide sequence ID" value="NZ_KQ961030.1"/>
</dbReference>
<gene>
    <name evidence="2" type="ORF">ATO67_14710</name>
</gene>
<comment type="caution">
    <text evidence="2">The sequence shown here is derived from an EMBL/GenBank/DDBJ whole genome shotgun (WGS) entry which is preliminary data.</text>
</comment>
<organism evidence="2 3">
    <name type="scientific">Agrobacterium bohemicum</name>
    <dbReference type="NCBI Taxonomy" id="2052828"/>
    <lineage>
        <taxon>Bacteria</taxon>
        <taxon>Pseudomonadati</taxon>
        <taxon>Pseudomonadota</taxon>
        <taxon>Alphaproteobacteria</taxon>
        <taxon>Hyphomicrobiales</taxon>
        <taxon>Rhizobiaceae</taxon>
        <taxon>Rhizobium/Agrobacterium group</taxon>
        <taxon>Agrobacterium</taxon>
    </lineage>
</organism>